<dbReference type="EMBL" id="PDDX01000001">
    <property type="protein sequence ID" value="PHI28552.1"/>
    <property type="molecule type" value="Genomic_DNA"/>
</dbReference>
<keyword evidence="4" id="KW-1185">Reference proteome</keyword>
<dbReference type="NCBIfam" id="TIGR00481">
    <property type="entry name" value="YbhB/YbcL family Raf kinase inhibitor-like protein"/>
    <property type="match status" value="1"/>
</dbReference>
<dbReference type="STRING" id="1111728.GCA_000427805_04450"/>
<dbReference type="InterPro" id="IPR036610">
    <property type="entry name" value="PEBP-like_sf"/>
</dbReference>
<evidence type="ECO:0000313" key="4">
    <source>
        <dbReference type="Proteomes" id="UP000224974"/>
    </source>
</evidence>
<sequence>MTKITTTALLLASVFCSAAHANSHNFTMTSPQIKANQTMPAEQVFSGFGCQGGNLSPELNWQNPPVGTKSFAVSVYDPAAPTGSGWWHWMVFNIPTDVTRLPSGITEAGHNLPHGAVQARNDFGLSAYGGACPPVGDAAHPYIFTVYALSVDKLPLDSNTPPAMVGYMINSNLLGKATFTSYYQR</sequence>
<dbReference type="CDD" id="cd00865">
    <property type="entry name" value="PEBP_bact_arch"/>
    <property type="match status" value="1"/>
</dbReference>
<dbReference type="RefSeq" id="WP_099044033.1">
    <property type="nucleotide sequence ID" value="NZ_CAADJA010000002.1"/>
</dbReference>
<evidence type="ECO:0000313" key="5">
    <source>
        <dbReference type="Proteomes" id="UP000373449"/>
    </source>
</evidence>
<dbReference type="Pfam" id="PF01161">
    <property type="entry name" value="PBP"/>
    <property type="match status" value="1"/>
</dbReference>
<dbReference type="EMBL" id="CAADJA010000002">
    <property type="protein sequence ID" value="VFS46513.1"/>
    <property type="molecule type" value="Genomic_DNA"/>
</dbReference>
<feature type="chain" id="PRO_5036036610" evidence="1">
    <location>
        <begin position="22"/>
        <end position="185"/>
    </location>
</feature>
<protein>
    <submittedName>
        <fullName evidence="3">Putative kinase inhibitor</fullName>
    </submittedName>
    <submittedName>
        <fullName evidence="2">YbhB/YbcL family Raf kinase inhibitor-like protein</fullName>
    </submittedName>
</protein>
<dbReference type="PANTHER" id="PTHR30289">
    <property type="entry name" value="UNCHARACTERIZED PROTEIN YBCL-RELATED"/>
    <property type="match status" value="1"/>
</dbReference>
<dbReference type="AlphaFoldDB" id="A0A2C6DJP1"/>
<dbReference type="PANTHER" id="PTHR30289:SF1">
    <property type="entry name" value="PEBP (PHOSPHATIDYLETHANOLAMINE-BINDING PROTEIN) FAMILY PROTEIN"/>
    <property type="match status" value="1"/>
</dbReference>
<dbReference type="InterPro" id="IPR008914">
    <property type="entry name" value="PEBP"/>
</dbReference>
<gene>
    <name evidence="3" type="primary">ybcL</name>
    <name evidence="2" type="ORF">CRN84_04010</name>
    <name evidence="3" type="ORF">NCTC12282_01422</name>
</gene>
<dbReference type="Proteomes" id="UP000224974">
    <property type="component" value="Unassembled WGS sequence"/>
</dbReference>
<reference evidence="4" key="1">
    <citation type="submission" date="2017-09" db="EMBL/GenBank/DDBJ databases">
        <title>FDA dAtabase for Regulatory Grade micrObial Sequences (FDA-ARGOS): Supporting development and validation of Infectious Disease Dx tests.</title>
        <authorList>
            <person name="Minogue T."/>
            <person name="Wolcott M."/>
            <person name="Wasieloski L."/>
            <person name="Aguilar W."/>
            <person name="Moore D."/>
            <person name="Tallon L."/>
            <person name="Sadzewicz L."/>
            <person name="Ott S."/>
            <person name="Zhao X."/>
            <person name="Nagaraj S."/>
            <person name="Vavikolanu K."/>
            <person name="Aluvathingal J."/>
            <person name="Nadendla S."/>
            <person name="Sichtig H."/>
        </authorList>
    </citation>
    <scope>NUCLEOTIDE SEQUENCE [LARGE SCALE GENOMIC DNA]</scope>
    <source>
        <strain evidence="4">FDAARGOS_387</strain>
    </source>
</reference>
<feature type="signal peptide" evidence="1">
    <location>
        <begin position="1"/>
        <end position="21"/>
    </location>
</feature>
<keyword evidence="1" id="KW-0732">Signal</keyword>
<organism evidence="2 4">
    <name type="scientific">Budvicia aquatica</name>
    <dbReference type="NCBI Taxonomy" id="82979"/>
    <lineage>
        <taxon>Bacteria</taxon>
        <taxon>Pseudomonadati</taxon>
        <taxon>Pseudomonadota</taxon>
        <taxon>Gammaproteobacteria</taxon>
        <taxon>Enterobacterales</taxon>
        <taxon>Budviciaceae</taxon>
        <taxon>Budvicia</taxon>
    </lineage>
</organism>
<reference evidence="2" key="2">
    <citation type="submission" date="2017-09" db="EMBL/GenBank/DDBJ databases">
        <title>FDA dAtabase for Regulatory Grade micrObial Sequences (FDA-ARGOS): Supporting development and validation of Infectious Disease Dx tests.</title>
        <authorList>
            <person name="Minogue T."/>
            <person name="Wolcott M."/>
            <person name="Wasieloski L."/>
            <person name="Aguilar W."/>
            <person name="Moore D."/>
            <person name="Tallon L.J."/>
            <person name="Sadzewicz L."/>
            <person name="Ott S."/>
            <person name="Zhao X."/>
            <person name="Nagaraj S."/>
            <person name="Vavikolanu K."/>
            <person name="Aluvathingal J."/>
            <person name="Nadendla S."/>
            <person name="Sichtig H."/>
        </authorList>
    </citation>
    <scope>NUCLEOTIDE SEQUENCE</scope>
    <source>
        <strain evidence="2">FDAARGOS_387</strain>
    </source>
</reference>
<dbReference type="OrthoDB" id="9797506at2"/>
<reference evidence="3 5" key="3">
    <citation type="submission" date="2019-03" db="EMBL/GenBank/DDBJ databases">
        <authorList>
            <consortium name="Pathogen Informatics"/>
        </authorList>
    </citation>
    <scope>NUCLEOTIDE SEQUENCE [LARGE SCALE GENOMIC DNA]</scope>
    <source>
        <strain evidence="3 5">NCTC12282</strain>
    </source>
</reference>
<dbReference type="Gene3D" id="3.90.280.10">
    <property type="entry name" value="PEBP-like"/>
    <property type="match status" value="1"/>
</dbReference>
<dbReference type="SUPFAM" id="SSF49777">
    <property type="entry name" value="PEBP-like"/>
    <property type="match status" value="1"/>
</dbReference>
<dbReference type="Proteomes" id="UP000373449">
    <property type="component" value="Unassembled WGS sequence"/>
</dbReference>
<evidence type="ECO:0000313" key="2">
    <source>
        <dbReference type="EMBL" id="PHI28552.1"/>
    </source>
</evidence>
<evidence type="ECO:0000313" key="3">
    <source>
        <dbReference type="EMBL" id="VFS46513.1"/>
    </source>
</evidence>
<proteinExistence type="predicted"/>
<dbReference type="InterPro" id="IPR005247">
    <property type="entry name" value="YbhB_YbcL/LppC-like"/>
</dbReference>
<evidence type="ECO:0000256" key="1">
    <source>
        <dbReference type="SAM" id="SignalP"/>
    </source>
</evidence>
<accession>A0A2C6DJP1</accession>
<name>A0A2C6DJP1_9GAMM</name>